<dbReference type="EMBL" id="MLJW01001701">
    <property type="protein sequence ID" value="OIQ77077.1"/>
    <property type="molecule type" value="Genomic_DNA"/>
</dbReference>
<gene>
    <name evidence="3" type="ORF">GALL_412320</name>
</gene>
<evidence type="ECO:0000259" key="2">
    <source>
        <dbReference type="Pfam" id="PF13466"/>
    </source>
</evidence>
<comment type="caution">
    <text evidence="3">The sequence shown here is derived from an EMBL/GenBank/DDBJ whole genome shotgun (WGS) entry which is preliminary data.</text>
</comment>
<dbReference type="InterPro" id="IPR058548">
    <property type="entry name" value="MlaB-like_STAS"/>
</dbReference>
<dbReference type="Gene3D" id="3.30.565.10">
    <property type="entry name" value="Histidine kinase-like ATPase, C-terminal domain"/>
    <property type="match status" value="1"/>
</dbReference>
<feature type="domain" description="MlaB-like STAS" evidence="2">
    <location>
        <begin position="8"/>
        <end position="71"/>
    </location>
</feature>
<dbReference type="InterPro" id="IPR036890">
    <property type="entry name" value="HATPase_C_sf"/>
</dbReference>
<dbReference type="InterPro" id="IPR036513">
    <property type="entry name" value="STAS_dom_sf"/>
</dbReference>
<dbReference type="Pfam" id="PF13466">
    <property type="entry name" value="STAS_2"/>
    <property type="match status" value="1"/>
</dbReference>
<dbReference type="InterPro" id="IPR003594">
    <property type="entry name" value="HATPase_dom"/>
</dbReference>
<proteinExistence type="predicted"/>
<dbReference type="AlphaFoldDB" id="A0A1J5QM31"/>
<sequence>MLLCPAYLTVNDLANCLRFAHQLTASPGDSVQVDASALRFIDPFGLTLLAAASERVGQSGGRVDVIRLSPTHGGYLQRMNFSQHPWMQCSAGQQTVRRQDQRASLVELRRLTTEREVDAVANALAVSMLGQVPGLYRNAPQDDMTGCNDWDRSHEPLCHVLTELLQNALTHARRDGHGQANVWVAAQYMRKTDRIHLGITDTGCGFLASLRSHPRLTSATDEAAMLLALQPRISCNRDFGLMPDSVNAGIGLTTTFRIVRNAQGRMTMVSGDGVVQTENGADPATAHARAHQWQGVAIGLDCSRQALLQIRIRELMPPREFGRDAPVLRFI</sequence>
<dbReference type="SUPFAM" id="SSF52091">
    <property type="entry name" value="SpoIIaa-like"/>
    <property type="match status" value="1"/>
</dbReference>
<feature type="domain" description="Histidine kinase/HSP90-like ATPase" evidence="1">
    <location>
        <begin position="156"/>
        <end position="272"/>
    </location>
</feature>
<evidence type="ECO:0000259" key="1">
    <source>
        <dbReference type="Pfam" id="PF02518"/>
    </source>
</evidence>
<name>A0A1J5QM31_9ZZZZ</name>
<accession>A0A1J5QM31</accession>
<evidence type="ECO:0000313" key="3">
    <source>
        <dbReference type="EMBL" id="OIQ77077.1"/>
    </source>
</evidence>
<reference evidence="3" key="1">
    <citation type="submission" date="2016-10" db="EMBL/GenBank/DDBJ databases">
        <title>Sequence of Gallionella enrichment culture.</title>
        <authorList>
            <person name="Poehlein A."/>
            <person name="Muehling M."/>
            <person name="Daniel R."/>
        </authorList>
    </citation>
    <scope>NUCLEOTIDE SEQUENCE</scope>
</reference>
<dbReference type="SUPFAM" id="SSF55874">
    <property type="entry name" value="ATPase domain of HSP90 chaperone/DNA topoisomerase II/histidine kinase"/>
    <property type="match status" value="1"/>
</dbReference>
<protein>
    <submittedName>
        <fullName evidence="3">Uncharacterized protein</fullName>
    </submittedName>
</protein>
<dbReference type="Pfam" id="PF02518">
    <property type="entry name" value="HATPase_c"/>
    <property type="match status" value="1"/>
</dbReference>
<organism evidence="3">
    <name type="scientific">mine drainage metagenome</name>
    <dbReference type="NCBI Taxonomy" id="410659"/>
    <lineage>
        <taxon>unclassified sequences</taxon>
        <taxon>metagenomes</taxon>
        <taxon>ecological metagenomes</taxon>
    </lineage>
</organism>